<reference evidence="2" key="1">
    <citation type="submission" date="2016-10" db="EMBL/GenBank/DDBJ databases">
        <authorList>
            <person name="Varghese N."/>
            <person name="Submissions S."/>
        </authorList>
    </citation>
    <scope>NUCLEOTIDE SEQUENCE [LARGE SCALE GENOMIC DNA]</scope>
    <source>
        <strain evidence="2">ATCC 700379</strain>
    </source>
</reference>
<sequence length="91" mass="10486">MGHYCRICGRTRPNEKFSGKGHRKHICKECSRKKPMKNSRHENDAVSAELKSLIDTMPPHMQNVGDDNLALNDCDFNKHDADEPYDEDLPF</sequence>
<dbReference type="OrthoDB" id="9801315at2"/>
<gene>
    <name evidence="1" type="ORF">SAMN02982927_02769</name>
</gene>
<protein>
    <submittedName>
        <fullName evidence="1">Uncharacterized protein</fullName>
    </submittedName>
</protein>
<dbReference type="STRING" id="269670.SAMN02982927_02769"/>
<dbReference type="Proteomes" id="UP000198752">
    <property type="component" value="Unassembled WGS sequence"/>
</dbReference>
<accession>A0A1I2UNY0</accession>
<keyword evidence="2" id="KW-1185">Reference proteome</keyword>
<evidence type="ECO:0000313" key="1">
    <source>
        <dbReference type="EMBL" id="SFG78874.1"/>
    </source>
</evidence>
<dbReference type="AlphaFoldDB" id="A0A1I2UNY0"/>
<organism evidence="1 2">
    <name type="scientific">Sporolactobacillus nakayamae</name>
    <dbReference type="NCBI Taxonomy" id="269670"/>
    <lineage>
        <taxon>Bacteria</taxon>
        <taxon>Bacillati</taxon>
        <taxon>Bacillota</taxon>
        <taxon>Bacilli</taxon>
        <taxon>Bacillales</taxon>
        <taxon>Sporolactobacillaceae</taxon>
        <taxon>Sporolactobacillus</taxon>
    </lineage>
</organism>
<dbReference type="EMBL" id="FOOY01000022">
    <property type="protein sequence ID" value="SFG78874.1"/>
    <property type="molecule type" value="Genomic_DNA"/>
</dbReference>
<proteinExistence type="predicted"/>
<name>A0A1I2UNY0_9BACL</name>
<evidence type="ECO:0000313" key="2">
    <source>
        <dbReference type="Proteomes" id="UP000198752"/>
    </source>
</evidence>